<keyword evidence="2" id="KW-1185">Reference proteome</keyword>
<proteinExistence type="predicted"/>
<gene>
    <name evidence="1" type="ORF">IWW38_003927</name>
</gene>
<dbReference type="Proteomes" id="UP001139981">
    <property type="component" value="Unassembled WGS sequence"/>
</dbReference>
<reference evidence="1" key="1">
    <citation type="submission" date="2022-07" db="EMBL/GenBank/DDBJ databases">
        <title>Phylogenomic reconstructions and comparative analyses of Kickxellomycotina fungi.</title>
        <authorList>
            <person name="Reynolds N.K."/>
            <person name="Stajich J.E."/>
            <person name="Barry K."/>
            <person name="Grigoriev I.V."/>
            <person name="Crous P."/>
            <person name="Smith M.E."/>
        </authorList>
    </citation>
    <scope>NUCLEOTIDE SEQUENCE</scope>
    <source>
        <strain evidence="1">CBS 190363</strain>
    </source>
</reference>
<sequence length="263" mass="28259">MLVGVSVNYAMCIAGRTVIGVALGVSSMIAPVYIGELAPKELRGQFITFNMVAINLAMPLGYTLVMILNIGKNCSQWAFIINSLLSMIIAALLFMLVPNSPRDLIYRGKLEEAKAVIQKLNTTKDLSANEAASQVESLKKAMQSEQALSPKFSHLFNANNRKSLAISCMLQVAKQSSGFSALQYFSVYLFKILGLTKGHASYLPIILLGLVQFLAAVASLGIIDRLGRKRLLLVSVLAMAAGLVVLGGSFVAITGFDQVNKPS</sequence>
<name>A0ACC1M104_9FUNG</name>
<feature type="non-terminal residue" evidence="1">
    <location>
        <position position="263"/>
    </location>
</feature>
<evidence type="ECO:0000313" key="2">
    <source>
        <dbReference type="Proteomes" id="UP001139981"/>
    </source>
</evidence>
<protein>
    <submittedName>
        <fullName evidence="1">Uncharacterized protein</fullName>
    </submittedName>
</protein>
<accession>A0ACC1M104</accession>
<evidence type="ECO:0000313" key="1">
    <source>
        <dbReference type="EMBL" id="KAJ2890816.1"/>
    </source>
</evidence>
<organism evidence="1 2">
    <name type="scientific">Coemansia aciculifera</name>
    <dbReference type="NCBI Taxonomy" id="417176"/>
    <lineage>
        <taxon>Eukaryota</taxon>
        <taxon>Fungi</taxon>
        <taxon>Fungi incertae sedis</taxon>
        <taxon>Zoopagomycota</taxon>
        <taxon>Kickxellomycotina</taxon>
        <taxon>Kickxellomycetes</taxon>
        <taxon>Kickxellales</taxon>
        <taxon>Kickxellaceae</taxon>
        <taxon>Coemansia</taxon>
    </lineage>
</organism>
<dbReference type="EMBL" id="JANBVB010001202">
    <property type="protein sequence ID" value="KAJ2890816.1"/>
    <property type="molecule type" value="Genomic_DNA"/>
</dbReference>
<comment type="caution">
    <text evidence="1">The sequence shown here is derived from an EMBL/GenBank/DDBJ whole genome shotgun (WGS) entry which is preliminary data.</text>
</comment>